<evidence type="ECO:0000256" key="2">
    <source>
        <dbReference type="RuleBase" id="RU004328"/>
    </source>
</evidence>
<dbReference type="GO" id="GO:0033897">
    <property type="term" value="F:ribonuclease T2 activity"/>
    <property type="evidence" value="ECO:0007669"/>
    <property type="project" value="InterPro"/>
</dbReference>
<keyword evidence="4" id="KW-1185">Reference proteome</keyword>
<comment type="similarity">
    <text evidence="1 2">Belongs to the RNase T2 family.</text>
</comment>
<evidence type="ECO:0000256" key="1">
    <source>
        <dbReference type="ARBA" id="ARBA00007469"/>
    </source>
</evidence>
<dbReference type="InterPro" id="IPR036430">
    <property type="entry name" value="RNase_T2-like_sf"/>
</dbReference>
<dbReference type="GO" id="GO:0006401">
    <property type="term" value="P:RNA catabolic process"/>
    <property type="evidence" value="ECO:0000318"/>
    <property type="project" value="GO_Central"/>
</dbReference>
<reference evidence="3 4" key="1">
    <citation type="journal article" date="2009" name="Nat. Genet.">
        <title>The genome of the cucumber, Cucumis sativus L.</title>
        <authorList>
            <person name="Huang S."/>
            <person name="Li R."/>
            <person name="Zhang Z."/>
            <person name="Li L."/>
            <person name="Gu X."/>
            <person name="Fan W."/>
            <person name="Lucas W.J."/>
            <person name="Wang X."/>
            <person name="Xie B."/>
            <person name="Ni P."/>
            <person name="Ren Y."/>
            <person name="Zhu H."/>
            <person name="Li J."/>
            <person name="Lin K."/>
            <person name="Jin W."/>
            <person name="Fei Z."/>
            <person name="Li G."/>
            <person name="Staub J."/>
            <person name="Kilian A."/>
            <person name="van der Vossen E.A."/>
            <person name="Wu Y."/>
            <person name="Guo J."/>
            <person name="He J."/>
            <person name="Jia Z."/>
            <person name="Ren Y."/>
            <person name="Tian G."/>
            <person name="Lu Y."/>
            <person name="Ruan J."/>
            <person name="Qian W."/>
            <person name="Wang M."/>
            <person name="Huang Q."/>
            <person name="Li B."/>
            <person name="Xuan Z."/>
            <person name="Cao J."/>
            <person name="Asan"/>
            <person name="Wu Z."/>
            <person name="Zhang J."/>
            <person name="Cai Q."/>
            <person name="Bai Y."/>
            <person name="Zhao B."/>
            <person name="Han Y."/>
            <person name="Li Y."/>
            <person name="Li X."/>
            <person name="Wang S."/>
            <person name="Shi Q."/>
            <person name="Liu S."/>
            <person name="Cho W.K."/>
            <person name="Kim J.Y."/>
            <person name="Xu Y."/>
            <person name="Heller-Uszynska K."/>
            <person name="Miao H."/>
            <person name="Cheng Z."/>
            <person name="Zhang S."/>
            <person name="Wu J."/>
            <person name="Yang Y."/>
            <person name="Kang H."/>
            <person name="Li M."/>
            <person name="Liang H."/>
            <person name="Ren X."/>
            <person name="Shi Z."/>
            <person name="Wen M."/>
            <person name="Jian M."/>
            <person name="Yang H."/>
            <person name="Zhang G."/>
            <person name="Yang Z."/>
            <person name="Chen R."/>
            <person name="Liu S."/>
            <person name="Li J."/>
            <person name="Ma L."/>
            <person name="Liu H."/>
            <person name="Zhou Y."/>
            <person name="Zhao J."/>
            <person name="Fang X."/>
            <person name="Li G."/>
            <person name="Fang L."/>
            <person name="Li Y."/>
            <person name="Liu D."/>
            <person name="Zheng H."/>
            <person name="Zhang Y."/>
            <person name="Qin N."/>
            <person name="Li Z."/>
            <person name="Yang G."/>
            <person name="Yang S."/>
            <person name="Bolund L."/>
            <person name="Kristiansen K."/>
            <person name="Zheng H."/>
            <person name="Li S."/>
            <person name="Zhang X."/>
            <person name="Yang H."/>
            <person name="Wang J."/>
            <person name="Sun R."/>
            <person name="Zhang B."/>
            <person name="Jiang S."/>
            <person name="Wang J."/>
            <person name="Du Y."/>
            <person name="Li S."/>
        </authorList>
    </citation>
    <scope>NUCLEOTIDE SEQUENCE [LARGE SCALE GENOMIC DNA]</scope>
    <source>
        <strain evidence="4">cv. 9930</strain>
    </source>
</reference>
<dbReference type="SUPFAM" id="SSF55895">
    <property type="entry name" value="Ribonuclease Rh-like"/>
    <property type="match status" value="1"/>
</dbReference>
<gene>
    <name evidence="3" type="ORF">Csa_5G636520</name>
</gene>
<reference evidence="3 4" key="2">
    <citation type="journal article" date="2009" name="PLoS ONE">
        <title>An integrated genetic and cytogenetic map of the cucumber genome.</title>
        <authorList>
            <person name="Ren Y."/>
            <person name="Zhang Z."/>
            <person name="Liu J."/>
            <person name="Staub J.E."/>
            <person name="Han Y."/>
            <person name="Cheng Z."/>
            <person name="Li X."/>
            <person name="Lu J."/>
            <person name="Miao H."/>
            <person name="Kang H."/>
            <person name="Xie B."/>
            <person name="Gu X."/>
            <person name="Wang X."/>
            <person name="Du Y."/>
            <person name="Jin W."/>
            <person name="Huang S."/>
        </authorList>
    </citation>
    <scope>NUCLEOTIDE SEQUENCE [LARGE SCALE GENOMIC DNA]</scope>
    <source>
        <strain evidence="4">cv. 9930</strain>
    </source>
</reference>
<dbReference type="Gramene" id="KGN52460">
    <property type="protein sequence ID" value="KGN52460"/>
    <property type="gene ID" value="Csa_5G636520"/>
</dbReference>
<dbReference type="EMBL" id="CM002926">
    <property type="protein sequence ID" value="KGN52460.1"/>
    <property type="molecule type" value="Genomic_DNA"/>
</dbReference>
<dbReference type="Proteomes" id="UP000029981">
    <property type="component" value="Chromosome 5"/>
</dbReference>
<reference evidence="3 4" key="4">
    <citation type="journal article" date="2011" name="BMC Genomics">
        <title>RNA-Seq improves annotation of protein-coding genes in the cucumber genome.</title>
        <authorList>
            <person name="Li Z."/>
            <person name="Zhang Z."/>
            <person name="Yan P."/>
            <person name="Huang S."/>
            <person name="Fei Z."/>
            <person name="Lin K."/>
        </authorList>
    </citation>
    <scope>NUCLEOTIDE SEQUENCE [LARGE SCALE GENOMIC DNA]</scope>
    <source>
        <strain evidence="4">cv. 9930</strain>
    </source>
</reference>
<dbReference type="AlphaFoldDB" id="A0A0A0KS79"/>
<evidence type="ECO:0000313" key="3">
    <source>
        <dbReference type="EMBL" id="KGN52460.1"/>
    </source>
</evidence>
<evidence type="ECO:0000313" key="4">
    <source>
        <dbReference type="Proteomes" id="UP000029981"/>
    </source>
</evidence>
<dbReference type="PANTHER" id="PTHR11240:SF61">
    <property type="entry name" value="EXTRACELLULAR RIBONUCLEASE LE-LIKE ISOFORM X1"/>
    <property type="match status" value="1"/>
</dbReference>
<dbReference type="GO" id="GO:0005576">
    <property type="term" value="C:extracellular region"/>
    <property type="evidence" value="ECO:0000318"/>
    <property type="project" value="GO_Central"/>
</dbReference>
<dbReference type="GO" id="GO:0004521">
    <property type="term" value="F:RNA endonuclease activity"/>
    <property type="evidence" value="ECO:0000318"/>
    <property type="project" value="GO_Central"/>
</dbReference>
<dbReference type="Gene3D" id="3.90.730.10">
    <property type="entry name" value="Ribonuclease T2-like"/>
    <property type="match status" value="1"/>
</dbReference>
<dbReference type="eggNOG" id="KOG1642">
    <property type="taxonomic scope" value="Eukaryota"/>
</dbReference>
<accession>A0A0A0KS79</accession>
<name>A0A0A0KS79_CUCSA</name>
<dbReference type="InterPro" id="IPR001568">
    <property type="entry name" value="RNase_T2-like"/>
</dbReference>
<proteinExistence type="inferred from homology"/>
<reference evidence="3 4" key="3">
    <citation type="journal article" date="2010" name="BMC Genomics">
        <title>Transcriptome sequencing and comparative analysis of cucumber flowers with different sex types.</title>
        <authorList>
            <person name="Guo S."/>
            <person name="Zheng Y."/>
            <person name="Joung J.G."/>
            <person name="Liu S."/>
            <person name="Zhang Z."/>
            <person name="Crasta O.R."/>
            <person name="Sobral B.W."/>
            <person name="Xu Y."/>
            <person name="Huang S."/>
            <person name="Fei Z."/>
        </authorList>
    </citation>
    <scope>NUCLEOTIDE SEQUENCE [LARGE SCALE GENOMIC DNA]</scope>
    <source>
        <strain evidence="4">cv. 9930</strain>
    </source>
</reference>
<sequence length="235" mass="26770">MLNLLIGDALNGLEENIAFTESKNDHPSFYGLERMKEVPFDYYQLVLQWQPATCSNAICLRPWSSRFSINGLWAASYSRPIGRCTGNGFLQQNITSIRKELDEDWPSLVISANPAVWSEAWNLQGTCFESPTFQINDYFRLALYLFWRSDVQKALQESGIEPINGKQYEKSDIEAAITKSFGKPALRCNLNLKYLLQSQLSQVFLCFDKCLAHIDCPSKYSPALGCPTKILWNKT</sequence>
<dbReference type="Pfam" id="PF00445">
    <property type="entry name" value="Ribonuclease_T2"/>
    <property type="match status" value="1"/>
</dbReference>
<dbReference type="OMA" id="TESKNDH"/>
<dbReference type="GO" id="GO:0003723">
    <property type="term" value="F:RNA binding"/>
    <property type="evidence" value="ECO:0007669"/>
    <property type="project" value="InterPro"/>
</dbReference>
<organism evidence="3 4">
    <name type="scientific">Cucumis sativus</name>
    <name type="common">Cucumber</name>
    <dbReference type="NCBI Taxonomy" id="3659"/>
    <lineage>
        <taxon>Eukaryota</taxon>
        <taxon>Viridiplantae</taxon>
        <taxon>Streptophyta</taxon>
        <taxon>Embryophyta</taxon>
        <taxon>Tracheophyta</taxon>
        <taxon>Spermatophyta</taxon>
        <taxon>Magnoliopsida</taxon>
        <taxon>eudicotyledons</taxon>
        <taxon>Gunneridae</taxon>
        <taxon>Pentapetalae</taxon>
        <taxon>rosids</taxon>
        <taxon>fabids</taxon>
        <taxon>Cucurbitales</taxon>
        <taxon>Cucurbitaceae</taxon>
        <taxon>Benincaseae</taxon>
        <taxon>Cucumis</taxon>
    </lineage>
</organism>
<protein>
    <submittedName>
        <fullName evidence="3">Uncharacterized protein</fullName>
    </submittedName>
</protein>
<dbReference type="PANTHER" id="PTHR11240">
    <property type="entry name" value="RIBONUCLEASE T2"/>
    <property type="match status" value="1"/>
</dbReference>